<dbReference type="EMBL" id="JEMG01000001">
    <property type="protein sequence ID" value="EYC49829.1"/>
    <property type="molecule type" value="Genomic_DNA"/>
</dbReference>
<comment type="caution">
    <text evidence="3">The sequence shown here is derived from an EMBL/GenBank/DDBJ whole genome shotgun (WGS) entry which is preliminary data.</text>
</comment>
<evidence type="ECO:0000256" key="2">
    <source>
        <dbReference type="SAM" id="Phobius"/>
    </source>
</evidence>
<keyword evidence="2" id="KW-1133">Transmembrane helix</keyword>
<protein>
    <submittedName>
        <fullName evidence="3">Uncharacterized protein</fullName>
    </submittedName>
</protein>
<reference evidence="3 4" key="1">
    <citation type="submission" date="2014-02" db="EMBL/GenBank/DDBJ databases">
        <title>Draft Genome of Hylemonella gracilis isolated from the Niagara River.</title>
        <authorList>
            <person name="Pawlowski D.R."/>
            <person name="Koudelka G.B."/>
        </authorList>
    </citation>
    <scope>NUCLEOTIDE SEQUENCE [LARGE SCALE GENOMIC DNA]</scope>
    <source>
        <strain evidence="3 4">Niagara R</strain>
    </source>
</reference>
<keyword evidence="2" id="KW-0812">Transmembrane</keyword>
<gene>
    <name evidence="3" type="ORF">AZ34_01240</name>
</gene>
<dbReference type="eggNOG" id="ENOG5032WN4">
    <property type="taxonomic scope" value="Bacteria"/>
</dbReference>
<feature type="transmembrane region" description="Helical" evidence="2">
    <location>
        <begin position="44"/>
        <end position="61"/>
    </location>
</feature>
<keyword evidence="2" id="KW-0472">Membrane</keyword>
<dbReference type="AlphaFoldDB" id="A0A016XCJ3"/>
<evidence type="ECO:0000256" key="1">
    <source>
        <dbReference type="SAM" id="MobiDB-lite"/>
    </source>
</evidence>
<feature type="transmembrane region" description="Helical" evidence="2">
    <location>
        <begin position="73"/>
        <end position="92"/>
    </location>
</feature>
<accession>A0A016XCJ3</accession>
<feature type="region of interest" description="Disordered" evidence="1">
    <location>
        <begin position="160"/>
        <end position="180"/>
    </location>
</feature>
<proteinExistence type="predicted"/>
<evidence type="ECO:0000313" key="3">
    <source>
        <dbReference type="EMBL" id="EYC49829.1"/>
    </source>
</evidence>
<dbReference type="Proteomes" id="UP000023268">
    <property type="component" value="Unassembled WGS sequence"/>
</dbReference>
<dbReference type="STRING" id="1458275.AZ34_01240"/>
<feature type="compositionally biased region" description="Gly residues" evidence="1">
    <location>
        <begin position="163"/>
        <end position="173"/>
    </location>
</feature>
<sequence>MTTNSFIHLDYPRSHPGADRLERTVEVAGRLVTRVRKNLSASRGLAAVLLAAMVATLLVVMDQWVDIWTDGHLLATWTLTWAIGFFTLALLAPAARSLAARTVQGLDSWSRNVARRQADERLLALARKDPRVLADIRAAMLREEIALDAGKGQINLANPASGTGFGGGQGPELGQGTKNSHAGMDINAAEFVSALAASRGLRPEVAARLSRLSRRIWNE</sequence>
<evidence type="ECO:0000313" key="4">
    <source>
        <dbReference type="Proteomes" id="UP000023268"/>
    </source>
</evidence>
<dbReference type="RefSeq" id="WP_051509433.1">
    <property type="nucleotide sequence ID" value="NZ_JEMG01000001.1"/>
</dbReference>
<name>A0A016XCJ3_9BURK</name>
<organism evidence="3 4">
    <name type="scientific">Hylemonella gracilis str. Niagara R</name>
    <dbReference type="NCBI Taxonomy" id="1458275"/>
    <lineage>
        <taxon>Bacteria</taxon>
        <taxon>Pseudomonadati</taxon>
        <taxon>Pseudomonadota</taxon>
        <taxon>Betaproteobacteria</taxon>
        <taxon>Burkholderiales</taxon>
        <taxon>Comamonadaceae</taxon>
        <taxon>Hylemonella</taxon>
    </lineage>
</organism>